<keyword evidence="5" id="KW-0964">Secreted</keyword>
<dbReference type="Pfam" id="PF17210">
    <property type="entry name" value="SdrD_B"/>
    <property type="match status" value="1"/>
</dbReference>
<evidence type="ECO:0000256" key="2">
    <source>
        <dbReference type="ARBA" id="ARBA00004613"/>
    </source>
</evidence>
<feature type="signal peptide" evidence="8">
    <location>
        <begin position="1"/>
        <end position="29"/>
    </location>
</feature>
<protein>
    <recommendedName>
        <fullName evidence="4">alpha-amylase</fullName>
        <ecNumber evidence="4">3.2.1.1</ecNumber>
    </recommendedName>
    <alternativeName>
        <fullName evidence="7">1,4-alpha-D-glucan glucanohydrolase</fullName>
    </alternativeName>
</protein>
<evidence type="ECO:0000256" key="6">
    <source>
        <dbReference type="ARBA" id="ARBA00022729"/>
    </source>
</evidence>
<dbReference type="InterPro" id="IPR013783">
    <property type="entry name" value="Ig-like_fold"/>
</dbReference>
<dbReference type="PANTHER" id="PTHR36108:SF13">
    <property type="entry name" value="COLOSSIN-B-RELATED"/>
    <property type="match status" value="1"/>
</dbReference>
<keyword evidence="10" id="KW-0378">Hydrolase</keyword>
<keyword evidence="6 8" id="KW-0732">Signal</keyword>
<dbReference type="InterPro" id="IPR013784">
    <property type="entry name" value="Carb-bd-like_fold"/>
</dbReference>
<comment type="similarity">
    <text evidence="3">Belongs to the serine-aspartate repeat-containing protein (SDr) family.</text>
</comment>
<dbReference type="SUPFAM" id="SSF49464">
    <property type="entry name" value="Carboxypeptidase regulatory domain-like"/>
    <property type="match status" value="2"/>
</dbReference>
<dbReference type="PATRIC" id="fig|261654.4.peg.4488"/>
<dbReference type="GO" id="GO:0005576">
    <property type="term" value="C:extracellular region"/>
    <property type="evidence" value="ECO:0007669"/>
    <property type="project" value="UniProtKB-SubCell"/>
</dbReference>
<dbReference type="InterPro" id="IPR008969">
    <property type="entry name" value="CarboxyPept-like_regulatory"/>
</dbReference>
<evidence type="ECO:0000256" key="7">
    <source>
        <dbReference type="ARBA" id="ARBA00030238"/>
    </source>
</evidence>
<comment type="catalytic activity">
    <reaction evidence="1">
        <text>Endohydrolysis of (1-&gt;4)-alpha-D-glucosidic linkages in polysaccharides containing three or more (1-&gt;4)-alpha-linked D-glucose units.</text>
        <dbReference type="EC" id="3.2.1.1"/>
    </reaction>
</comment>
<dbReference type="PANTHER" id="PTHR36108">
    <property type="entry name" value="COLOSSIN-B-RELATED"/>
    <property type="match status" value="1"/>
</dbReference>
<proteinExistence type="inferred from homology"/>
<gene>
    <name evidence="10" type="ORF">GA0070611_4429</name>
</gene>
<evidence type="ECO:0000256" key="1">
    <source>
        <dbReference type="ARBA" id="ARBA00000548"/>
    </source>
</evidence>
<name>A0A1A8ZZY1_9ACTN</name>
<organism evidence="10 11">
    <name type="scientific">Micromonospora auratinigra</name>
    <dbReference type="NCBI Taxonomy" id="261654"/>
    <lineage>
        <taxon>Bacteria</taxon>
        <taxon>Bacillati</taxon>
        <taxon>Actinomycetota</taxon>
        <taxon>Actinomycetes</taxon>
        <taxon>Micromonosporales</taxon>
        <taxon>Micromonosporaceae</taxon>
        <taxon>Micromonospora</taxon>
    </lineage>
</organism>
<evidence type="ECO:0000259" key="9">
    <source>
        <dbReference type="Pfam" id="PF17210"/>
    </source>
</evidence>
<feature type="domain" description="SD-repeat containing protein B" evidence="9">
    <location>
        <begin position="43"/>
        <end position="118"/>
    </location>
</feature>
<dbReference type="GO" id="GO:0004556">
    <property type="term" value="F:alpha-amylase activity"/>
    <property type="evidence" value="ECO:0007669"/>
    <property type="project" value="UniProtKB-EC"/>
</dbReference>
<accession>A0A1A8ZZY1</accession>
<evidence type="ECO:0000313" key="10">
    <source>
        <dbReference type="EMBL" id="SBT49455.1"/>
    </source>
</evidence>
<keyword evidence="11" id="KW-1185">Reference proteome</keyword>
<dbReference type="GO" id="GO:0030246">
    <property type="term" value="F:carbohydrate binding"/>
    <property type="evidence" value="ECO:0007669"/>
    <property type="project" value="InterPro"/>
</dbReference>
<dbReference type="Proteomes" id="UP000199385">
    <property type="component" value="Chromosome I"/>
</dbReference>
<dbReference type="Gene3D" id="2.60.40.10">
    <property type="entry name" value="Immunoglobulins"/>
    <property type="match status" value="1"/>
</dbReference>
<dbReference type="GO" id="GO:0005975">
    <property type="term" value="P:carbohydrate metabolic process"/>
    <property type="evidence" value="ECO:0007669"/>
    <property type="project" value="UniProtKB-ARBA"/>
</dbReference>
<evidence type="ECO:0000256" key="3">
    <source>
        <dbReference type="ARBA" id="ARBA00007257"/>
    </source>
</evidence>
<evidence type="ECO:0000256" key="4">
    <source>
        <dbReference type="ARBA" id="ARBA00012595"/>
    </source>
</evidence>
<dbReference type="InterPro" id="IPR033764">
    <property type="entry name" value="Sdr_B"/>
</dbReference>
<comment type="subcellular location">
    <subcellularLocation>
        <location evidence="2">Secreted</location>
    </subcellularLocation>
</comment>
<keyword evidence="10" id="KW-0645">Protease</keyword>
<evidence type="ECO:0000256" key="5">
    <source>
        <dbReference type="ARBA" id="ARBA00022525"/>
    </source>
</evidence>
<feature type="chain" id="PRO_5008383082" description="alpha-amylase" evidence="8">
    <location>
        <begin position="30"/>
        <end position="690"/>
    </location>
</feature>
<evidence type="ECO:0000256" key="8">
    <source>
        <dbReference type="SAM" id="SignalP"/>
    </source>
</evidence>
<dbReference type="EC" id="3.2.1.1" evidence="4"/>
<dbReference type="RefSeq" id="WP_091667320.1">
    <property type="nucleotide sequence ID" value="NZ_LT594323.1"/>
</dbReference>
<dbReference type="GO" id="GO:0004180">
    <property type="term" value="F:carboxypeptidase activity"/>
    <property type="evidence" value="ECO:0007669"/>
    <property type="project" value="UniProtKB-KW"/>
</dbReference>
<dbReference type="STRING" id="261654.GA0070611_4429"/>
<dbReference type="OrthoDB" id="3632511at2"/>
<dbReference type="AlphaFoldDB" id="A0A1A8ZZY1"/>
<reference evidence="11" key="1">
    <citation type="submission" date="2016-06" db="EMBL/GenBank/DDBJ databases">
        <authorList>
            <person name="Varghese N."/>
            <person name="Submissions Spin"/>
        </authorList>
    </citation>
    <scope>NUCLEOTIDE SEQUENCE [LARGE SCALE GENOMIC DNA]</scope>
    <source>
        <strain evidence="11">DSM 44815</strain>
    </source>
</reference>
<sequence length="690" mass="71604">MRLSLVRRAALAAVVTGAVVLPGATPALAADTGTVSGRLTSSNGTGAADVPVQVWGNGGAEVSGSTTTDADGRYSVDGLTAGDYIVAFLPPERPQQFYRQKTQAWEADRVTVDAGGTTTADDQLVATGVLTGQLQGTAGAYVEAQNQDTWETVAATTDDTGHYRLYVVPGTYVLSFRPVEGSWQSQYVPGTLDPQSAGRYQVAADQTVTVNDTVLGVGSLSGQLTSATGAPVPNASVIVNTATSSSGGSATTDANGEFTVPALLSGGYKVGFFVDGREQYHPGRSSWDTAGVVTVTGGQQTRITERLLGTGSIRVSAVDSVTGAPVSRFCVNSADRCTDGTGTVTLTGLPEGSHDLLVFAPDNSYFTRQVADVRVRADRTTPLTVKLRAGAVVTTTVVDRVTGEPLPDVCVSGFLPKRVTFPENNTCTDATGKVRVGPLATGTYRLFVTPRDREYGRQWVGAEGGTGDERQAVQVEAVAGTVVAGPSVRLDRAGTISGTVRDAVTGAPARSVDVSVLTGVPYLGLDDASTDAEGRYTLSGLGPYAWPVMFAGHPYATVWSGGATSRYTATPVQVTAGGQARLDTVLRSGTEVTGTVTDQDGTPFGQGWVTVRNADTGDMAGFANVEDGRYTIRALGRQRVYLTYSLRRTGGDTTYAGTYKVTGDDGTSRVALFTVPSSGTLAVDLVVPTS</sequence>
<dbReference type="SUPFAM" id="SSF49452">
    <property type="entry name" value="Starch-binding domain-like"/>
    <property type="match status" value="2"/>
</dbReference>
<dbReference type="EMBL" id="LT594323">
    <property type="protein sequence ID" value="SBT49455.1"/>
    <property type="molecule type" value="Genomic_DNA"/>
</dbReference>
<dbReference type="Gene3D" id="2.60.40.1120">
    <property type="entry name" value="Carboxypeptidase-like, regulatory domain"/>
    <property type="match status" value="2"/>
</dbReference>
<evidence type="ECO:0000313" key="11">
    <source>
        <dbReference type="Proteomes" id="UP000199385"/>
    </source>
</evidence>
<keyword evidence="10" id="KW-0121">Carboxypeptidase</keyword>
<dbReference type="Pfam" id="PF13620">
    <property type="entry name" value="CarboxypepD_reg"/>
    <property type="match status" value="2"/>
</dbReference>